<protein>
    <submittedName>
        <fullName evidence="1">YD repeat protein</fullName>
    </submittedName>
</protein>
<dbReference type="Proteomes" id="UP000271152">
    <property type="component" value="Unassembled WGS sequence"/>
</dbReference>
<evidence type="ECO:0000313" key="1">
    <source>
        <dbReference type="EMBL" id="RMU78842.1"/>
    </source>
</evidence>
<name>A0A3M5X8D6_9PSED</name>
<comment type="caution">
    <text evidence="1">The sequence shown here is derived from an EMBL/GenBank/DDBJ whole genome shotgun (WGS) entry which is preliminary data.</text>
</comment>
<dbReference type="AlphaFoldDB" id="A0A3M5X8D6"/>
<proteinExistence type="predicted"/>
<gene>
    <name evidence="1" type="ORF">ALP23_03320</name>
</gene>
<organism evidence="1 2">
    <name type="scientific">Pseudomonas syringae pv. apii</name>
    <dbReference type="NCBI Taxonomy" id="81036"/>
    <lineage>
        <taxon>Bacteria</taxon>
        <taxon>Pseudomonadati</taxon>
        <taxon>Pseudomonadota</taxon>
        <taxon>Gammaproteobacteria</taxon>
        <taxon>Pseudomonadales</taxon>
        <taxon>Pseudomonadaceae</taxon>
        <taxon>Pseudomonas</taxon>
    </lineage>
</organism>
<accession>A0A3M5X8D6</accession>
<sequence length="121" mass="13797">MAMTFIHELSHIKLNTEDFYYYRKGHTINPNSQDTSEEAYEVGAGLHDKKLATTSEKNVSKKTLLSLVGSTHASDVEKKLQTDKTLRSNLLLRNADTWALLIFSYAHSALWRLDLREQVGE</sequence>
<reference evidence="1 2" key="1">
    <citation type="submission" date="2018-08" db="EMBL/GenBank/DDBJ databases">
        <title>Recombination of ecologically and evolutionarily significant loci maintains genetic cohesion in the Pseudomonas syringae species complex.</title>
        <authorList>
            <person name="Dillon M."/>
            <person name="Thakur S."/>
            <person name="Almeida R.N.D."/>
            <person name="Weir B.S."/>
            <person name="Guttman D.S."/>
        </authorList>
    </citation>
    <scope>NUCLEOTIDE SEQUENCE [LARGE SCALE GENOMIC DNA]</scope>
    <source>
        <strain evidence="1 2">ICMP 11947</strain>
    </source>
</reference>
<dbReference type="EMBL" id="RBUG01000001">
    <property type="protein sequence ID" value="RMU78842.1"/>
    <property type="molecule type" value="Genomic_DNA"/>
</dbReference>
<evidence type="ECO:0000313" key="2">
    <source>
        <dbReference type="Proteomes" id="UP000271152"/>
    </source>
</evidence>